<evidence type="ECO:0000313" key="8">
    <source>
        <dbReference type="EMBL" id="KAK4708623.1"/>
    </source>
</evidence>
<comment type="subcellular location">
    <subcellularLocation>
        <location evidence="1">Membrane</location>
        <topology evidence="1">Single-pass type I membrane protein</topology>
    </subcellularLocation>
</comment>
<reference evidence="8 9" key="1">
    <citation type="submission" date="2023-10" db="EMBL/GenBank/DDBJ databases">
        <title>Genome-Wide Identification Analysis in wild type Solanum Pinnatisectum Reveals Some Genes Defensing Phytophthora Infestans.</title>
        <authorList>
            <person name="Sun C."/>
        </authorList>
    </citation>
    <scope>NUCLEOTIDE SEQUENCE [LARGE SCALE GENOMIC DNA]</scope>
    <source>
        <strain evidence="8">LQN</strain>
        <tissue evidence="8">Leaf</tissue>
    </source>
</reference>
<dbReference type="PANTHER" id="PTHR48061:SF2">
    <property type="entry name" value="RECEPTOR LIKE PROTEIN 30-LIKE"/>
    <property type="match status" value="1"/>
</dbReference>
<sequence length="283" mass="33234">MQTLHFLYFFLIRLLYLIRKWDFLFVSSQCLDDQKSLLIQLKWGLQYDSSLSTKLVRWNDNTNEFIALELDNESVSSAIENSSALLSLTYLEKLNLTYNRFDVGMPRIVYRFSILNIIDLSLDFIENLTQLREVHLDVLEYLAKFSNLTTLSLNYCNRAFRDTIFQVQALKMLDLSNNKILSGRIPNFPKSRSLRTISLSNNKFSGLLPESFSNLQNLSKLELSNCNPSGPLPSTMEKPYKSCLFRFLMEQLLWFYPIFLLIQETHLLITEQLTQWDPSWIYL</sequence>
<keyword evidence="9" id="KW-1185">Reference proteome</keyword>
<evidence type="ECO:0000256" key="4">
    <source>
        <dbReference type="ARBA" id="ARBA00022989"/>
    </source>
</evidence>
<feature type="chain" id="PRO_5043900262" evidence="7">
    <location>
        <begin position="21"/>
        <end position="283"/>
    </location>
</feature>
<keyword evidence="5" id="KW-0472">Membrane</keyword>
<evidence type="ECO:0000256" key="3">
    <source>
        <dbReference type="ARBA" id="ARBA00022729"/>
    </source>
</evidence>
<organism evidence="8 9">
    <name type="scientific">Solanum pinnatisectum</name>
    <name type="common">tansyleaf nightshade</name>
    <dbReference type="NCBI Taxonomy" id="50273"/>
    <lineage>
        <taxon>Eukaryota</taxon>
        <taxon>Viridiplantae</taxon>
        <taxon>Streptophyta</taxon>
        <taxon>Embryophyta</taxon>
        <taxon>Tracheophyta</taxon>
        <taxon>Spermatophyta</taxon>
        <taxon>Magnoliopsida</taxon>
        <taxon>eudicotyledons</taxon>
        <taxon>Gunneridae</taxon>
        <taxon>Pentapetalae</taxon>
        <taxon>asterids</taxon>
        <taxon>lamiids</taxon>
        <taxon>Solanales</taxon>
        <taxon>Solanaceae</taxon>
        <taxon>Solanoideae</taxon>
        <taxon>Solaneae</taxon>
        <taxon>Solanum</taxon>
    </lineage>
</organism>
<keyword evidence="2" id="KW-0812">Transmembrane</keyword>
<evidence type="ECO:0000256" key="2">
    <source>
        <dbReference type="ARBA" id="ARBA00022692"/>
    </source>
</evidence>
<protein>
    <submittedName>
        <fullName evidence="8">Uncharacterized protein</fullName>
    </submittedName>
</protein>
<dbReference type="Gene3D" id="3.80.10.10">
    <property type="entry name" value="Ribonuclease Inhibitor"/>
    <property type="match status" value="2"/>
</dbReference>
<name>A0AAV9K5P3_9SOLN</name>
<dbReference type="GO" id="GO:0016020">
    <property type="term" value="C:membrane"/>
    <property type="evidence" value="ECO:0007669"/>
    <property type="project" value="UniProtKB-SubCell"/>
</dbReference>
<accession>A0AAV9K5P3</accession>
<dbReference type="SUPFAM" id="SSF52058">
    <property type="entry name" value="L domain-like"/>
    <property type="match status" value="1"/>
</dbReference>
<keyword evidence="6" id="KW-0325">Glycoprotein</keyword>
<evidence type="ECO:0000256" key="7">
    <source>
        <dbReference type="SAM" id="SignalP"/>
    </source>
</evidence>
<evidence type="ECO:0000256" key="5">
    <source>
        <dbReference type="ARBA" id="ARBA00023136"/>
    </source>
</evidence>
<proteinExistence type="predicted"/>
<keyword evidence="3 7" id="KW-0732">Signal</keyword>
<keyword evidence="4" id="KW-1133">Transmembrane helix</keyword>
<comment type="caution">
    <text evidence="8">The sequence shown here is derived from an EMBL/GenBank/DDBJ whole genome shotgun (WGS) entry which is preliminary data.</text>
</comment>
<dbReference type="PANTHER" id="PTHR48061">
    <property type="entry name" value="LEUCINE-RICH REPEAT RECEPTOR PROTEIN KINASE EMS1-LIKE-RELATED"/>
    <property type="match status" value="1"/>
</dbReference>
<dbReference type="InterPro" id="IPR001611">
    <property type="entry name" value="Leu-rich_rpt"/>
</dbReference>
<gene>
    <name evidence="8" type="ORF">R3W88_029548</name>
</gene>
<dbReference type="InterPro" id="IPR046956">
    <property type="entry name" value="RLP23-like"/>
</dbReference>
<feature type="signal peptide" evidence="7">
    <location>
        <begin position="1"/>
        <end position="20"/>
    </location>
</feature>
<dbReference type="Pfam" id="PF13855">
    <property type="entry name" value="LRR_8"/>
    <property type="match status" value="1"/>
</dbReference>
<evidence type="ECO:0000256" key="6">
    <source>
        <dbReference type="ARBA" id="ARBA00023180"/>
    </source>
</evidence>
<evidence type="ECO:0000256" key="1">
    <source>
        <dbReference type="ARBA" id="ARBA00004479"/>
    </source>
</evidence>
<dbReference type="EMBL" id="JAWPEI010000012">
    <property type="protein sequence ID" value="KAK4708623.1"/>
    <property type="molecule type" value="Genomic_DNA"/>
</dbReference>
<dbReference type="Proteomes" id="UP001311915">
    <property type="component" value="Unassembled WGS sequence"/>
</dbReference>
<dbReference type="InterPro" id="IPR032675">
    <property type="entry name" value="LRR_dom_sf"/>
</dbReference>
<evidence type="ECO:0000313" key="9">
    <source>
        <dbReference type="Proteomes" id="UP001311915"/>
    </source>
</evidence>
<dbReference type="AlphaFoldDB" id="A0AAV9K5P3"/>